<dbReference type="Pfam" id="PF05340">
    <property type="entry name" value="DUF740"/>
    <property type="match status" value="3"/>
</dbReference>
<feature type="compositionally biased region" description="Gly residues" evidence="1">
    <location>
        <begin position="203"/>
        <end position="214"/>
    </location>
</feature>
<dbReference type="PANTHER" id="PTHR31659">
    <property type="entry name" value="PROTEIN: UPF0503-LIKE PROTEIN, PUTATIVE (DUF740)-RELATED"/>
    <property type="match status" value="1"/>
</dbReference>
<dbReference type="Proteomes" id="UP000447434">
    <property type="component" value="Chromosome 20"/>
</dbReference>
<dbReference type="AlphaFoldDB" id="A0A6A4NQC5"/>
<name>A0A6A4NQC5_LUPAL</name>
<gene>
    <name evidence="2" type="ORF">Lalb_Chr20g0115031</name>
</gene>
<evidence type="ECO:0000313" key="3">
    <source>
        <dbReference type="Proteomes" id="UP000447434"/>
    </source>
</evidence>
<sequence length="488" mass="54429">MSFKTRRFSICHRHPTEPLTGFCASCLRERLAGIESSSTAAVDCSAAETLPALKLRRTKSFSCSAAEPPSSSSTVPEPRRRSCEVPAARGTLCELLKFEGAEKYGRSWKPGMDSRKLDFEIREEEEEEEHGNGGCEGVRVFGDDFACSEETKTMKEFIDLEFQSRKNSGRDFREIAGSFYKRLRKWRRKQKVLKNSGERGDRGNGNGNGDGSVGGKRIKETQSEVGEYGLLGRRSCDNDPRLSIDVARMSLDGYGYDPRFSFEVSRASWDGYLIGKACPRFSPMIHVSGAVDDNRVLVEEEEEEGMNLESVGEHCPGGSVQTKDYYLDSHVKRSFDRSNSRRKPSMADVDELRVISNAKVSPTTTELFYGAKVLISENDLGNGNLNNGRSDCVTGSASKDASDVVTRVNQIGSKKLQKWGRLWSKLGLVQRRKEDKLGEEKYGAGDTGNRPISESWQKLRRVVNRQASGSVSQKLIQSYSVSHWPRTS</sequence>
<organism evidence="2 3">
    <name type="scientific">Lupinus albus</name>
    <name type="common">White lupine</name>
    <name type="synonym">Lupinus termis</name>
    <dbReference type="NCBI Taxonomy" id="3870"/>
    <lineage>
        <taxon>Eukaryota</taxon>
        <taxon>Viridiplantae</taxon>
        <taxon>Streptophyta</taxon>
        <taxon>Embryophyta</taxon>
        <taxon>Tracheophyta</taxon>
        <taxon>Spermatophyta</taxon>
        <taxon>Magnoliopsida</taxon>
        <taxon>eudicotyledons</taxon>
        <taxon>Gunneridae</taxon>
        <taxon>Pentapetalae</taxon>
        <taxon>rosids</taxon>
        <taxon>fabids</taxon>
        <taxon>Fabales</taxon>
        <taxon>Fabaceae</taxon>
        <taxon>Papilionoideae</taxon>
        <taxon>50 kb inversion clade</taxon>
        <taxon>genistoids sensu lato</taxon>
        <taxon>core genistoids</taxon>
        <taxon>Genisteae</taxon>
        <taxon>Lupinus</taxon>
    </lineage>
</organism>
<feature type="region of interest" description="Disordered" evidence="1">
    <location>
        <begin position="193"/>
        <end position="217"/>
    </location>
</feature>
<comment type="caution">
    <text evidence="2">The sequence shown here is derived from an EMBL/GenBank/DDBJ whole genome shotgun (WGS) entry which is preliminary data.</text>
</comment>
<evidence type="ECO:0008006" key="4">
    <source>
        <dbReference type="Google" id="ProtNLM"/>
    </source>
</evidence>
<keyword evidence="3" id="KW-1185">Reference proteome</keyword>
<evidence type="ECO:0000256" key="1">
    <source>
        <dbReference type="SAM" id="MobiDB-lite"/>
    </source>
</evidence>
<protein>
    <recommendedName>
        <fullName evidence="4">DUF740 family protein</fullName>
    </recommendedName>
</protein>
<dbReference type="OrthoDB" id="758624at2759"/>
<dbReference type="InterPro" id="IPR008004">
    <property type="entry name" value="OCTOPUS-like"/>
</dbReference>
<evidence type="ECO:0000313" key="2">
    <source>
        <dbReference type="EMBL" id="KAE9591141.1"/>
    </source>
</evidence>
<proteinExistence type="predicted"/>
<dbReference type="EMBL" id="WOCE01000020">
    <property type="protein sequence ID" value="KAE9591141.1"/>
    <property type="molecule type" value="Genomic_DNA"/>
</dbReference>
<accession>A0A6A4NQC5</accession>
<dbReference type="PANTHER" id="PTHR31659:SF0">
    <property type="entry name" value="EMB|CAB61945.1"/>
    <property type="match status" value="1"/>
</dbReference>
<reference evidence="3" key="1">
    <citation type="journal article" date="2020" name="Nat. Commun.">
        <title>Genome sequence of the cluster root forming white lupin.</title>
        <authorList>
            <person name="Hufnagel B."/>
            <person name="Marques A."/>
            <person name="Soriano A."/>
            <person name="Marques L."/>
            <person name="Divol F."/>
            <person name="Doumas P."/>
            <person name="Sallet E."/>
            <person name="Mancinotti D."/>
            <person name="Carrere S."/>
            <person name="Marande W."/>
            <person name="Arribat S."/>
            <person name="Keller J."/>
            <person name="Huneau C."/>
            <person name="Blein T."/>
            <person name="Aime D."/>
            <person name="Laguerre M."/>
            <person name="Taylor J."/>
            <person name="Schubert V."/>
            <person name="Nelson M."/>
            <person name="Geu-Flores F."/>
            <person name="Crespi M."/>
            <person name="Gallardo-Guerrero K."/>
            <person name="Delaux P.-M."/>
            <person name="Salse J."/>
            <person name="Berges H."/>
            <person name="Guyot R."/>
            <person name="Gouzy J."/>
            <person name="Peret B."/>
        </authorList>
    </citation>
    <scope>NUCLEOTIDE SEQUENCE [LARGE SCALE GENOMIC DNA]</scope>
    <source>
        <strain evidence="3">cv. Amiga</strain>
    </source>
</reference>